<dbReference type="Pfam" id="PF17668">
    <property type="entry name" value="Acetyltransf_17"/>
    <property type="match status" value="1"/>
</dbReference>
<organism evidence="2 3">
    <name type="scientific">Alicyclobacillus fodiniaquatilis</name>
    <dbReference type="NCBI Taxonomy" id="1661150"/>
    <lineage>
        <taxon>Bacteria</taxon>
        <taxon>Bacillati</taxon>
        <taxon>Bacillota</taxon>
        <taxon>Bacilli</taxon>
        <taxon>Bacillales</taxon>
        <taxon>Alicyclobacillaceae</taxon>
        <taxon>Alicyclobacillus</taxon>
    </lineage>
</organism>
<dbReference type="Gene3D" id="3.30.1050.10">
    <property type="entry name" value="SCP2 sterol-binding domain"/>
    <property type="match status" value="1"/>
</dbReference>
<dbReference type="InterPro" id="IPR036527">
    <property type="entry name" value="SCP2_sterol-bd_dom_sf"/>
</dbReference>
<dbReference type="InterPro" id="IPR041380">
    <property type="entry name" value="Acetyltransf_17"/>
</dbReference>
<dbReference type="Proteomes" id="UP001597079">
    <property type="component" value="Unassembled WGS sequence"/>
</dbReference>
<dbReference type="EMBL" id="JBHUCX010000002">
    <property type="protein sequence ID" value="MFD1673215.1"/>
    <property type="molecule type" value="Genomic_DNA"/>
</dbReference>
<name>A0ABW4JB97_9BACL</name>
<dbReference type="RefSeq" id="WP_377940564.1">
    <property type="nucleotide sequence ID" value="NZ_JBHUCX010000002.1"/>
</dbReference>
<keyword evidence="2" id="KW-0808">Transferase</keyword>
<evidence type="ECO:0000313" key="2">
    <source>
        <dbReference type="EMBL" id="MFD1673215.1"/>
    </source>
</evidence>
<dbReference type="Pfam" id="PF13530">
    <property type="entry name" value="SCP2_2"/>
    <property type="match status" value="1"/>
</dbReference>
<feature type="domain" description="N-acetyltransferase" evidence="1">
    <location>
        <begin position="15"/>
        <end position="160"/>
    </location>
</feature>
<evidence type="ECO:0000313" key="3">
    <source>
        <dbReference type="Proteomes" id="UP001597079"/>
    </source>
</evidence>
<dbReference type="Pfam" id="PF13527">
    <property type="entry name" value="Acetyltransf_9"/>
    <property type="match status" value="1"/>
</dbReference>
<gene>
    <name evidence="2" type="primary">eis</name>
    <name evidence="2" type="ORF">ACFSB2_00580</name>
</gene>
<accession>A0ABW4JB97</accession>
<dbReference type="InterPro" id="IPR025559">
    <property type="entry name" value="Eis_dom"/>
</dbReference>
<dbReference type="PANTHER" id="PTHR37817:SF1">
    <property type="entry name" value="N-ACETYLTRANSFERASE EIS"/>
    <property type="match status" value="1"/>
</dbReference>
<dbReference type="Gene3D" id="3.40.630.30">
    <property type="match status" value="2"/>
</dbReference>
<dbReference type="InterPro" id="IPR016181">
    <property type="entry name" value="Acyl_CoA_acyltransferase"/>
</dbReference>
<dbReference type="InterPro" id="IPR000182">
    <property type="entry name" value="GNAT_dom"/>
</dbReference>
<keyword evidence="3" id="KW-1185">Reference proteome</keyword>
<evidence type="ECO:0000259" key="1">
    <source>
        <dbReference type="PROSITE" id="PS51186"/>
    </source>
</evidence>
<sequence>MIVDVFWGSWGLGMEEIRRLREDEIDAHLAISQFAFQYEIAKNDLDQAKKDVVVDHIHGFFVDGQMAANLTILPLATYVNGHPVAMGGIAGVATWPEHRRRGMVAKLLRHSLNVMKEQGSLVSMLAPFSFAFYNRFGWVYCIDRKQYILDRADWPKFQASKGAIERTDHFQEMESVYETYAARFSGTLQRSEDWWQTRIKKGKQGIRALYRDENGVAQGYMIYQVKQSEMIVHEMVYLTVEAYQGLWNFIANHDSMANQVKIIVPTNDGLPFLLPNPRIKQEIFPYFMARIVDVEPFLRQYSFISQTSEAELNVCVTDPNALWNEAIFTISWSADGIQQVDVQRVEAAQFQEIGMSLQNCLTCDIQTLTAMLFGYQRPSTLASIGSVQGTSEAVTAWEQAIPAQTTFLYDFF</sequence>
<dbReference type="PROSITE" id="PS51186">
    <property type="entry name" value="GNAT"/>
    <property type="match status" value="1"/>
</dbReference>
<dbReference type="PANTHER" id="PTHR37817">
    <property type="entry name" value="N-ACETYLTRANSFERASE EIS"/>
    <property type="match status" value="1"/>
</dbReference>
<keyword evidence="2" id="KW-0012">Acyltransferase</keyword>
<dbReference type="EC" id="2.3.1.-" evidence="2"/>
<dbReference type="SUPFAM" id="SSF55718">
    <property type="entry name" value="SCP-like"/>
    <property type="match status" value="1"/>
</dbReference>
<protein>
    <submittedName>
        <fullName evidence="2">Enhanced intracellular survival protein Eis</fullName>
        <ecNumber evidence="2">2.3.1.-</ecNumber>
    </submittedName>
</protein>
<proteinExistence type="predicted"/>
<dbReference type="SUPFAM" id="SSF55729">
    <property type="entry name" value="Acyl-CoA N-acyltransferases (Nat)"/>
    <property type="match status" value="1"/>
</dbReference>
<dbReference type="InterPro" id="IPR051554">
    <property type="entry name" value="Acetyltransferase_Eis"/>
</dbReference>
<dbReference type="GO" id="GO:0016746">
    <property type="term" value="F:acyltransferase activity"/>
    <property type="evidence" value="ECO:0007669"/>
    <property type="project" value="UniProtKB-KW"/>
</dbReference>
<comment type="caution">
    <text evidence="2">The sequence shown here is derived from an EMBL/GenBank/DDBJ whole genome shotgun (WGS) entry which is preliminary data.</text>
</comment>
<reference evidence="3" key="1">
    <citation type="journal article" date="2019" name="Int. J. Syst. Evol. Microbiol.">
        <title>The Global Catalogue of Microorganisms (GCM) 10K type strain sequencing project: providing services to taxonomists for standard genome sequencing and annotation.</title>
        <authorList>
            <consortium name="The Broad Institute Genomics Platform"/>
            <consortium name="The Broad Institute Genome Sequencing Center for Infectious Disease"/>
            <person name="Wu L."/>
            <person name="Ma J."/>
        </authorList>
    </citation>
    <scope>NUCLEOTIDE SEQUENCE [LARGE SCALE GENOMIC DNA]</scope>
    <source>
        <strain evidence="3">CGMCC 1.12286</strain>
    </source>
</reference>